<accession>A0A814KAN3</accession>
<evidence type="ECO:0000256" key="1">
    <source>
        <dbReference type="SAM" id="Phobius"/>
    </source>
</evidence>
<keyword evidence="1" id="KW-0812">Transmembrane</keyword>
<evidence type="ECO:0000313" key="3">
    <source>
        <dbReference type="Proteomes" id="UP000663889"/>
    </source>
</evidence>
<gene>
    <name evidence="2" type="ORF">SEV965_LOCUS13127</name>
</gene>
<keyword evidence="1" id="KW-0472">Membrane</keyword>
<feature type="transmembrane region" description="Helical" evidence="1">
    <location>
        <begin position="214"/>
        <end position="231"/>
    </location>
</feature>
<dbReference type="AlphaFoldDB" id="A0A814KAN3"/>
<evidence type="ECO:0000313" key="2">
    <source>
        <dbReference type="EMBL" id="CAF1046819.1"/>
    </source>
</evidence>
<name>A0A814KAN3_9BILA</name>
<protein>
    <submittedName>
        <fullName evidence="2">Uncharacterized protein</fullName>
    </submittedName>
</protein>
<reference evidence="2" key="1">
    <citation type="submission" date="2021-02" db="EMBL/GenBank/DDBJ databases">
        <authorList>
            <person name="Nowell W R."/>
        </authorList>
    </citation>
    <scope>NUCLEOTIDE SEQUENCE</scope>
</reference>
<keyword evidence="1" id="KW-1133">Transmembrane helix</keyword>
<proteinExistence type="predicted"/>
<dbReference type="Proteomes" id="UP000663889">
    <property type="component" value="Unassembled WGS sequence"/>
</dbReference>
<dbReference type="EMBL" id="CAJNOU010000613">
    <property type="protein sequence ID" value="CAF1046819.1"/>
    <property type="molecule type" value="Genomic_DNA"/>
</dbReference>
<organism evidence="2 3">
    <name type="scientific">Rotaria sordida</name>
    <dbReference type="NCBI Taxonomy" id="392033"/>
    <lineage>
        <taxon>Eukaryota</taxon>
        <taxon>Metazoa</taxon>
        <taxon>Spiralia</taxon>
        <taxon>Gnathifera</taxon>
        <taxon>Rotifera</taxon>
        <taxon>Eurotatoria</taxon>
        <taxon>Bdelloidea</taxon>
        <taxon>Philodinida</taxon>
        <taxon>Philodinidae</taxon>
        <taxon>Rotaria</taxon>
    </lineage>
</organism>
<sequence>MNHSADDPDDLVQQKIDLNHITKMSYQMHVPHSITVGPTRSTFPRIHPDDDRVPIRMEVPGRLRPGYQMHVPHSITVGPTRSTFPRIHPDDDRVPIRMEVPGRLRPGGNGSMIALNETDFFMNDESNQLSNSFIQQPSLPSTLHPTDIETISDDEDKLVNIHKENQPIQLTQSWHIEPYNSIDDKNVLNKLQLLQNRARHIEQTLARRQYRDRIFYTCVIGYFLLQALLSVRRSMLN</sequence>
<comment type="caution">
    <text evidence="2">The sequence shown here is derived from an EMBL/GenBank/DDBJ whole genome shotgun (WGS) entry which is preliminary data.</text>
</comment>